<keyword evidence="6 11" id="KW-0812">Transmembrane</keyword>
<dbReference type="Pfam" id="PF04612">
    <property type="entry name" value="T2SSM"/>
    <property type="match status" value="1"/>
</dbReference>
<keyword evidence="7 10" id="KW-0653">Protein transport</keyword>
<dbReference type="Proteomes" id="UP000193450">
    <property type="component" value="Chromosome"/>
</dbReference>
<evidence type="ECO:0000256" key="3">
    <source>
        <dbReference type="ARBA" id="ARBA00022448"/>
    </source>
</evidence>
<evidence type="ECO:0000313" key="13">
    <source>
        <dbReference type="Proteomes" id="UP000193450"/>
    </source>
</evidence>
<evidence type="ECO:0000256" key="9">
    <source>
        <dbReference type="ARBA" id="ARBA00023136"/>
    </source>
</evidence>
<keyword evidence="5 10" id="KW-0997">Cell inner membrane</keyword>
<dbReference type="AlphaFoldDB" id="A0A1X9NC43"/>
<comment type="similarity">
    <text evidence="2 10">Belongs to the GSP M family.</text>
</comment>
<evidence type="ECO:0000256" key="4">
    <source>
        <dbReference type="ARBA" id="ARBA00022475"/>
    </source>
</evidence>
<dbReference type="Gene3D" id="3.30.1360.100">
    <property type="entry name" value="General secretion pathway protein M, EpsM"/>
    <property type="match status" value="1"/>
</dbReference>
<name>A0A1X9NC43_9GAMM</name>
<dbReference type="RefSeq" id="WP_085759784.1">
    <property type="nucleotide sequence ID" value="NZ_CP019343.1"/>
</dbReference>
<evidence type="ECO:0000256" key="11">
    <source>
        <dbReference type="SAM" id="Phobius"/>
    </source>
</evidence>
<dbReference type="GO" id="GO:0005886">
    <property type="term" value="C:plasma membrane"/>
    <property type="evidence" value="ECO:0007669"/>
    <property type="project" value="UniProtKB-SubCell"/>
</dbReference>
<proteinExistence type="inferred from homology"/>
<dbReference type="STRING" id="716816.BST96_16700"/>
<dbReference type="GO" id="GO:0015627">
    <property type="term" value="C:type II protein secretion system complex"/>
    <property type="evidence" value="ECO:0007669"/>
    <property type="project" value="InterPro"/>
</dbReference>
<comment type="subcellular location">
    <subcellularLocation>
        <location evidence="1">Cell inner membrane</location>
        <topology evidence="1">Single-pass membrane protein</topology>
    </subcellularLocation>
</comment>
<keyword evidence="4 10" id="KW-1003">Cell membrane</keyword>
<feature type="transmembrane region" description="Helical" evidence="11">
    <location>
        <begin position="27"/>
        <end position="46"/>
    </location>
</feature>
<keyword evidence="9 10" id="KW-0472">Membrane</keyword>
<dbReference type="SUPFAM" id="SSF103054">
    <property type="entry name" value="General secretion pathway protein M, EpsM"/>
    <property type="match status" value="1"/>
</dbReference>
<organism evidence="12 13">
    <name type="scientific">Oceanicoccus sagamiensis</name>
    <dbReference type="NCBI Taxonomy" id="716816"/>
    <lineage>
        <taxon>Bacteria</taxon>
        <taxon>Pseudomonadati</taxon>
        <taxon>Pseudomonadota</taxon>
        <taxon>Gammaproteobacteria</taxon>
        <taxon>Cellvibrionales</taxon>
        <taxon>Spongiibacteraceae</taxon>
        <taxon>Oceanicoccus</taxon>
    </lineage>
</organism>
<accession>A0A1X9NC43</accession>
<reference evidence="12 13" key="1">
    <citation type="submission" date="2016-11" db="EMBL/GenBank/DDBJ databases">
        <title>Trade-off between light-utilization and light-protection in marine flavobacteria.</title>
        <authorList>
            <person name="Kumagai Y."/>
        </authorList>
    </citation>
    <scope>NUCLEOTIDE SEQUENCE [LARGE SCALE GENOMIC DNA]</scope>
    <source>
        <strain evidence="12 13">NBRC 107125</strain>
    </source>
</reference>
<evidence type="ECO:0000256" key="1">
    <source>
        <dbReference type="ARBA" id="ARBA00004377"/>
    </source>
</evidence>
<evidence type="ECO:0000256" key="5">
    <source>
        <dbReference type="ARBA" id="ARBA00022519"/>
    </source>
</evidence>
<dbReference type="GO" id="GO:0015628">
    <property type="term" value="P:protein secretion by the type II secretion system"/>
    <property type="evidence" value="ECO:0007669"/>
    <property type="project" value="InterPro"/>
</dbReference>
<dbReference type="KEGG" id="osg:BST96_16700"/>
<evidence type="ECO:0000256" key="8">
    <source>
        <dbReference type="ARBA" id="ARBA00022989"/>
    </source>
</evidence>
<dbReference type="PIRSF" id="PIRSF006291">
    <property type="entry name" value="GspM"/>
    <property type="match status" value="1"/>
</dbReference>
<evidence type="ECO:0000256" key="10">
    <source>
        <dbReference type="PIRNR" id="PIRNR006291"/>
    </source>
</evidence>
<dbReference type="InterPro" id="IPR007690">
    <property type="entry name" value="T2SS_GspM"/>
</dbReference>
<dbReference type="InterPro" id="IPR023229">
    <property type="entry name" value="T2SS_M_periplasmic_sf"/>
</dbReference>
<evidence type="ECO:0000313" key="12">
    <source>
        <dbReference type="EMBL" id="ARN75600.1"/>
    </source>
</evidence>
<keyword evidence="3 10" id="KW-0813">Transport</keyword>
<dbReference type="EMBL" id="CP019343">
    <property type="protein sequence ID" value="ARN75600.1"/>
    <property type="molecule type" value="Genomic_DNA"/>
</dbReference>
<gene>
    <name evidence="12" type="ORF">BST96_16700</name>
</gene>
<keyword evidence="8 11" id="KW-1133">Transmembrane helix</keyword>
<protein>
    <recommendedName>
        <fullName evidence="10">Type II secretion system protein M</fullName>
        <shortName evidence="10">T2SS protein M</shortName>
    </recommendedName>
    <alternativeName>
        <fullName evidence="10">General secretion pathway protein M</fullName>
    </alternativeName>
</protein>
<dbReference type="OrthoDB" id="6624834at2"/>
<comment type="function">
    <text evidence="10">Inner membrane component of the type II secretion system required for the energy-dependent secretion of extracellular factors such as proteases and toxins from the periplasm.</text>
</comment>
<keyword evidence="13" id="KW-1185">Reference proteome</keyword>
<evidence type="ECO:0000256" key="7">
    <source>
        <dbReference type="ARBA" id="ARBA00022927"/>
    </source>
</evidence>
<evidence type="ECO:0000256" key="2">
    <source>
        <dbReference type="ARBA" id="ARBA00010637"/>
    </source>
</evidence>
<sequence>MLASLKSSALYQQFDQRFSEFSPRDQLAIKVLAAFFAIIILVYGVLVPASQYQQDAQAHYRSSLESYRWMQANQGAFAQASQQRSQRDPGQSLLGIANKTSKSYQLSFKRYQPVGEAGLSLWLDNVSFNSLVMWLERLDKKYGISVSEIAVERQPDKGLVNVRLVLQG</sequence>
<evidence type="ECO:0000256" key="6">
    <source>
        <dbReference type="ARBA" id="ARBA00022692"/>
    </source>
</evidence>